<feature type="region of interest" description="Disordered" evidence="1">
    <location>
        <begin position="1"/>
        <end position="38"/>
    </location>
</feature>
<evidence type="ECO:0000313" key="3">
    <source>
        <dbReference type="Proteomes" id="UP000499080"/>
    </source>
</evidence>
<gene>
    <name evidence="2" type="ORF">AVEN_179672_1</name>
</gene>
<dbReference type="EMBL" id="BGPR01290976">
    <property type="protein sequence ID" value="GBN45991.1"/>
    <property type="molecule type" value="Genomic_DNA"/>
</dbReference>
<accession>A0A4Y2P3S4</accession>
<feature type="non-terminal residue" evidence="2">
    <location>
        <position position="1"/>
    </location>
</feature>
<keyword evidence="3" id="KW-1185">Reference proteome</keyword>
<evidence type="ECO:0000313" key="2">
    <source>
        <dbReference type="EMBL" id="GBN45991.1"/>
    </source>
</evidence>
<name>A0A4Y2P3S4_ARAVE</name>
<dbReference type="Proteomes" id="UP000499080">
    <property type="component" value="Unassembled WGS sequence"/>
</dbReference>
<reference evidence="2 3" key="1">
    <citation type="journal article" date="2019" name="Sci. Rep.">
        <title>Orb-weaving spider Araneus ventricosus genome elucidates the spidroin gene catalogue.</title>
        <authorList>
            <person name="Kono N."/>
            <person name="Nakamura H."/>
            <person name="Ohtoshi R."/>
            <person name="Moran D.A.P."/>
            <person name="Shinohara A."/>
            <person name="Yoshida Y."/>
            <person name="Fujiwara M."/>
            <person name="Mori M."/>
            <person name="Tomita M."/>
            <person name="Arakawa K."/>
        </authorList>
    </citation>
    <scope>NUCLEOTIDE SEQUENCE [LARGE SCALE GENOMIC DNA]</scope>
</reference>
<feature type="compositionally biased region" description="Pro residues" evidence="1">
    <location>
        <begin position="1"/>
        <end position="11"/>
    </location>
</feature>
<feature type="compositionally biased region" description="Pro residues" evidence="1">
    <location>
        <begin position="18"/>
        <end position="31"/>
    </location>
</feature>
<sequence length="60" mass="6610">LQPHTPSPPADPIRFLPLHPPTHPPLLPSRSPPASKLHPPLQMITLMIGSTSSHIYWPLP</sequence>
<evidence type="ECO:0000256" key="1">
    <source>
        <dbReference type="SAM" id="MobiDB-lite"/>
    </source>
</evidence>
<protein>
    <submittedName>
        <fullName evidence="2">Uncharacterized protein</fullName>
    </submittedName>
</protein>
<comment type="caution">
    <text evidence="2">The sequence shown here is derived from an EMBL/GenBank/DDBJ whole genome shotgun (WGS) entry which is preliminary data.</text>
</comment>
<proteinExistence type="predicted"/>
<dbReference type="AlphaFoldDB" id="A0A4Y2P3S4"/>
<organism evidence="2 3">
    <name type="scientific">Araneus ventricosus</name>
    <name type="common">Orbweaver spider</name>
    <name type="synonym">Epeira ventricosa</name>
    <dbReference type="NCBI Taxonomy" id="182803"/>
    <lineage>
        <taxon>Eukaryota</taxon>
        <taxon>Metazoa</taxon>
        <taxon>Ecdysozoa</taxon>
        <taxon>Arthropoda</taxon>
        <taxon>Chelicerata</taxon>
        <taxon>Arachnida</taxon>
        <taxon>Araneae</taxon>
        <taxon>Araneomorphae</taxon>
        <taxon>Entelegynae</taxon>
        <taxon>Araneoidea</taxon>
        <taxon>Araneidae</taxon>
        <taxon>Araneus</taxon>
    </lineage>
</organism>